<feature type="compositionally biased region" description="Basic and acidic residues" evidence="1">
    <location>
        <begin position="98"/>
        <end position="110"/>
    </location>
</feature>
<dbReference type="KEGG" id="hazt:125179357"/>
<gene>
    <name evidence="3" type="primary">LOC125179357</name>
</gene>
<feature type="compositionally biased region" description="Basic and acidic residues" evidence="1">
    <location>
        <begin position="229"/>
        <end position="240"/>
    </location>
</feature>
<feature type="compositionally biased region" description="Low complexity" evidence="1">
    <location>
        <begin position="203"/>
        <end position="228"/>
    </location>
</feature>
<evidence type="ECO:0000256" key="1">
    <source>
        <dbReference type="SAM" id="MobiDB-lite"/>
    </source>
</evidence>
<feature type="compositionally biased region" description="Low complexity" evidence="1">
    <location>
        <begin position="279"/>
        <end position="288"/>
    </location>
</feature>
<proteinExistence type="predicted"/>
<dbReference type="AlphaFoldDB" id="A0A979FWS4"/>
<feature type="region of interest" description="Disordered" evidence="1">
    <location>
        <begin position="169"/>
        <end position="320"/>
    </location>
</feature>
<keyword evidence="2" id="KW-1185">Reference proteome</keyword>
<feature type="region of interest" description="Disordered" evidence="1">
    <location>
        <begin position="42"/>
        <end position="140"/>
    </location>
</feature>
<dbReference type="GeneID" id="125179357"/>
<evidence type="ECO:0000313" key="2">
    <source>
        <dbReference type="Proteomes" id="UP000694843"/>
    </source>
</evidence>
<dbReference type="OrthoDB" id="6378075at2759"/>
<feature type="compositionally biased region" description="Low complexity" evidence="1">
    <location>
        <begin position="260"/>
        <end position="272"/>
    </location>
</feature>
<feature type="compositionally biased region" description="Basic and acidic residues" evidence="1">
    <location>
        <begin position="43"/>
        <end position="70"/>
    </location>
</feature>
<feature type="compositionally biased region" description="Low complexity" evidence="1">
    <location>
        <begin position="113"/>
        <end position="133"/>
    </location>
</feature>
<organism evidence="2 3">
    <name type="scientific">Hyalella azteca</name>
    <name type="common">Amphipod</name>
    <dbReference type="NCBI Taxonomy" id="294128"/>
    <lineage>
        <taxon>Eukaryota</taxon>
        <taxon>Metazoa</taxon>
        <taxon>Ecdysozoa</taxon>
        <taxon>Arthropoda</taxon>
        <taxon>Crustacea</taxon>
        <taxon>Multicrustacea</taxon>
        <taxon>Malacostraca</taxon>
        <taxon>Eumalacostraca</taxon>
        <taxon>Peracarida</taxon>
        <taxon>Amphipoda</taxon>
        <taxon>Senticaudata</taxon>
        <taxon>Talitrida</taxon>
        <taxon>Talitroidea</taxon>
        <taxon>Hyalellidae</taxon>
        <taxon>Hyalella</taxon>
    </lineage>
</organism>
<accession>A0A979FWS4</accession>
<reference evidence="3" key="1">
    <citation type="submission" date="2025-08" db="UniProtKB">
        <authorList>
            <consortium name="RefSeq"/>
        </authorList>
    </citation>
    <scope>IDENTIFICATION</scope>
    <source>
        <tissue evidence="3">Whole organism</tissue>
    </source>
</reference>
<feature type="compositionally biased region" description="Low complexity" evidence="1">
    <location>
        <begin position="176"/>
        <end position="188"/>
    </location>
</feature>
<name>A0A979FWS4_HYAAZ</name>
<sequence>MSYFRRPNPKSNWTRPKPKIYDCNARDLEKFYQDSYSEYLSTKSDRQARDLDRERRGDAEQLSRRFEQRRASSLVYGEDDTPRTHRFIPNRQTSNDGTNEHSFLRSRLESSLEDGSGLSSRAADSRSSTSATRHVSFSSTLNAPDANAEMASIETRLERLRKLREDLGLPAEAPGSSSYSNSTSLSRSSENESSGRENSRWTSSVSARSNSCSRGSPTQTSSTTYSSTRTEKSSNHRNGTEDMASGYKPRSSKTTEESSFKGSSRSSRNASSGLGDQASSYSSKSSYSAGGDTNGYKDSYESSYSTRKNRGVEKPSLEGIDLGFDDDALLLDVKKKFPSSSEILERIKNMDID</sequence>
<dbReference type="RefSeq" id="XP_047741028.1">
    <property type="nucleotide sequence ID" value="XM_047885072.1"/>
</dbReference>
<evidence type="ECO:0000313" key="3">
    <source>
        <dbReference type="RefSeq" id="XP_047741028.1"/>
    </source>
</evidence>
<feature type="compositionally biased region" description="Basic and acidic residues" evidence="1">
    <location>
        <begin position="189"/>
        <end position="199"/>
    </location>
</feature>
<protein>
    <submittedName>
        <fullName evidence="3">Uncharacterized protein LOC125179357</fullName>
    </submittedName>
</protein>
<dbReference type="Proteomes" id="UP000694843">
    <property type="component" value="Unplaced"/>
</dbReference>